<dbReference type="EMBL" id="JAPDDR010000005">
    <property type="protein sequence ID" value="MCW1914001.1"/>
    <property type="molecule type" value="Genomic_DNA"/>
</dbReference>
<reference evidence="2" key="1">
    <citation type="submission" date="2022-10" db="EMBL/GenBank/DDBJ databases">
        <title>Luteolibacter sp. GHJ8, whole genome shotgun sequencing project.</title>
        <authorList>
            <person name="Zhao G."/>
            <person name="Shen L."/>
        </authorList>
    </citation>
    <scope>NUCLEOTIDE SEQUENCE</scope>
    <source>
        <strain evidence="2">GHJ8</strain>
    </source>
</reference>
<accession>A0ABT3G2D3</accession>
<evidence type="ECO:0000313" key="3">
    <source>
        <dbReference type="Proteomes" id="UP001165653"/>
    </source>
</evidence>
<gene>
    <name evidence="2" type="ORF">OJ996_10470</name>
</gene>
<proteinExistence type="predicted"/>
<protein>
    <recommendedName>
        <fullName evidence="4">Secreted protein</fullName>
    </recommendedName>
</protein>
<keyword evidence="3" id="KW-1185">Reference proteome</keyword>
<sequence>MTALLPLVLALLGVTMFAAVFCMQAAEERSREQVETILPVVEDPVGDRRWGREGGPRPVSGEDALNS</sequence>
<comment type="caution">
    <text evidence="2">The sequence shown here is derived from an EMBL/GenBank/DDBJ whole genome shotgun (WGS) entry which is preliminary data.</text>
</comment>
<evidence type="ECO:0000256" key="1">
    <source>
        <dbReference type="SAM" id="MobiDB-lite"/>
    </source>
</evidence>
<dbReference type="RefSeq" id="WP_264513506.1">
    <property type="nucleotide sequence ID" value="NZ_JAPDDR010000005.1"/>
</dbReference>
<name>A0ABT3G2D3_9BACT</name>
<dbReference type="Proteomes" id="UP001165653">
    <property type="component" value="Unassembled WGS sequence"/>
</dbReference>
<feature type="compositionally biased region" description="Basic and acidic residues" evidence="1">
    <location>
        <begin position="45"/>
        <end position="55"/>
    </location>
</feature>
<evidence type="ECO:0000313" key="2">
    <source>
        <dbReference type="EMBL" id="MCW1914001.1"/>
    </source>
</evidence>
<evidence type="ECO:0008006" key="4">
    <source>
        <dbReference type="Google" id="ProtNLM"/>
    </source>
</evidence>
<organism evidence="2 3">
    <name type="scientific">Luteolibacter rhizosphaerae</name>
    <dbReference type="NCBI Taxonomy" id="2989719"/>
    <lineage>
        <taxon>Bacteria</taxon>
        <taxon>Pseudomonadati</taxon>
        <taxon>Verrucomicrobiota</taxon>
        <taxon>Verrucomicrobiia</taxon>
        <taxon>Verrucomicrobiales</taxon>
        <taxon>Verrucomicrobiaceae</taxon>
        <taxon>Luteolibacter</taxon>
    </lineage>
</organism>
<feature type="region of interest" description="Disordered" evidence="1">
    <location>
        <begin position="45"/>
        <end position="67"/>
    </location>
</feature>